<comment type="caution">
    <text evidence="1">The sequence shown here is derived from an EMBL/GenBank/DDBJ whole genome shotgun (WGS) entry which is preliminary data.</text>
</comment>
<dbReference type="EMBL" id="PKPP01000063">
    <property type="protein sequence ID" value="PWA98526.1"/>
    <property type="molecule type" value="Genomic_DNA"/>
</dbReference>
<dbReference type="Proteomes" id="UP000245207">
    <property type="component" value="Unassembled WGS sequence"/>
</dbReference>
<name>A0A2U1QKJ3_ARTAN</name>
<keyword evidence="2" id="KW-1185">Reference proteome</keyword>
<dbReference type="AlphaFoldDB" id="A0A2U1QKJ3"/>
<proteinExistence type="predicted"/>
<evidence type="ECO:0000313" key="1">
    <source>
        <dbReference type="EMBL" id="PWA98526.1"/>
    </source>
</evidence>
<reference evidence="1 2" key="1">
    <citation type="journal article" date="2018" name="Mol. Plant">
        <title>The genome of Artemisia annua provides insight into the evolution of Asteraceae family and artemisinin biosynthesis.</title>
        <authorList>
            <person name="Shen Q."/>
            <person name="Zhang L."/>
            <person name="Liao Z."/>
            <person name="Wang S."/>
            <person name="Yan T."/>
            <person name="Shi P."/>
            <person name="Liu M."/>
            <person name="Fu X."/>
            <person name="Pan Q."/>
            <person name="Wang Y."/>
            <person name="Lv Z."/>
            <person name="Lu X."/>
            <person name="Zhang F."/>
            <person name="Jiang W."/>
            <person name="Ma Y."/>
            <person name="Chen M."/>
            <person name="Hao X."/>
            <person name="Li L."/>
            <person name="Tang Y."/>
            <person name="Lv G."/>
            <person name="Zhou Y."/>
            <person name="Sun X."/>
            <person name="Brodelius P.E."/>
            <person name="Rose J.K.C."/>
            <person name="Tang K."/>
        </authorList>
    </citation>
    <scope>NUCLEOTIDE SEQUENCE [LARGE SCALE GENOMIC DNA]</scope>
    <source>
        <strain evidence="2">cv. Huhao1</strain>
        <tissue evidence="1">Leaf</tissue>
    </source>
</reference>
<accession>A0A2U1QKJ3</accession>
<evidence type="ECO:0000313" key="2">
    <source>
        <dbReference type="Proteomes" id="UP000245207"/>
    </source>
</evidence>
<sequence>MWCMVVVGFWPEMCRKWLWVARLQEEEERVKTLDKVGVLAMVLVKKECFLVDCDGELILVYVYGENDEYEGVEGGALMVKIEQIALYYAIQAFVGQ</sequence>
<protein>
    <submittedName>
        <fullName evidence="1">Leucine-rich repeat-containing protein</fullName>
    </submittedName>
</protein>
<gene>
    <name evidence="1" type="ORF">CTI12_AA018290</name>
</gene>
<organism evidence="1 2">
    <name type="scientific">Artemisia annua</name>
    <name type="common">Sweet wormwood</name>
    <dbReference type="NCBI Taxonomy" id="35608"/>
    <lineage>
        <taxon>Eukaryota</taxon>
        <taxon>Viridiplantae</taxon>
        <taxon>Streptophyta</taxon>
        <taxon>Embryophyta</taxon>
        <taxon>Tracheophyta</taxon>
        <taxon>Spermatophyta</taxon>
        <taxon>Magnoliopsida</taxon>
        <taxon>eudicotyledons</taxon>
        <taxon>Gunneridae</taxon>
        <taxon>Pentapetalae</taxon>
        <taxon>asterids</taxon>
        <taxon>campanulids</taxon>
        <taxon>Asterales</taxon>
        <taxon>Asteraceae</taxon>
        <taxon>Asteroideae</taxon>
        <taxon>Anthemideae</taxon>
        <taxon>Artemisiinae</taxon>
        <taxon>Artemisia</taxon>
    </lineage>
</organism>